<dbReference type="PANTHER" id="PTHR46112:SF2">
    <property type="entry name" value="XAA-PRO AMINOPEPTIDASE P-RELATED"/>
    <property type="match status" value="1"/>
</dbReference>
<accession>A0A160P1U9</accession>
<dbReference type="EMBL" id="AP017424">
    <property type="protein sequence ID" value="BAU84655.1"/>
    <property type="molecule type" value="Genomic_DNA"/>
</dbReference>
<reference evidence="2 3" key="1">
    <citation type="journal article" date="2016" name="Genome Announc.">
        <title>Complete Genome Sequence of Thiostrepton-Producing Streptomyces laurentii ATCC 31255.</title>
        <authorList>
            <person name="Doi K."/>
            <person name="Fujino Y."/>
            <person name="Nagayoshi Y."/>
            <person name="Ohshima T."/>
            <person name="Ogata S."/>
        </authorList>
    </citation>
    <scope>NUCLEOTIDE SEQUENCE [LARGE SCALE GENOMIC DNA]</scope>
    <source>
        <strain evidence="2 3">ATCC 31255</strain>
    </source>
</reference>
<dbReference type="InterPro" id="IPR050659">
    <property type="entry name" value="Peptidase_M24B"/>
</dbReference>
<feature type="domain" description="Peptidase M24" evidence="1">
    <location>
        <begin position="27"/>
        <end position="266"/>
    </location>
</feature>
<organism evidence="2 3">
    <name type="scientific">Streptomyces laurentii</name>
    <dbReference type="NCBI Taxonomy" id="39478"/>
    <lineage>
        <taxon>Bacteria</taxon>
        <taxon>Bacillati</taxon>
        <taxon>Actinomycetota</taxon>
        <taxon>Actinomycetes</taxon>
        <taxon>Kitasatosporales</taxon>
        <taxon>Streptomycetaceae</taxon>
        <taxon>Streptomyces</taxon>
    </lineage>
</organism>
<evidence type="ECO:0000313" key="3">
    <source>
        <dbReference type="Proteomes" id="UP000217676"/>
    </source>
</evidence>
<gene>
    <name evidence="2" type="ORF">SLA_3750</name>
</gene>
<dbReference type="AlphaFoldDB" id="A0A160P1U9"/>
<dbReference type="SUPFAM" id="SSF55920">
    <property type="entry name" value="Creatinase/aminopeptidase"/>
    <property type="match status" value="1"/>
</dbReference>
<dbReference type="KEGG" id="slau:SLA_3750"/>
<dbReference type="InterPro" id="IPR000994">
    <property type="entry name" value="Pept_M24"/>
</dbReference>
<name>A0A160P1U9_STRLU</name>
<protein>
    <submittedName>
        <fullName evidence="2">Peptidase_M24 domain containing protein</fullName>
    </submittedName>
</protein>
<keyword evidence="3" id="KW-1185">Reference proteome</keyword>
<dbReference type="PANTHER" id="PTHR46112">
    <property type="entry name" value="AMINOPEPTIDASE"/>
    <property type="match status" value="1"/>
</dbReference>
<sequence>MAAAGTAGGTGVGTAATRELTAELRGFRETQRLAYACAEAVAAQLRPGVTERDAARMQREWLYARGVKDWFHRPFAWFGDRTAFVDFRIPLQFFPTNRRLEAGMPFILDMAPVYKGYTADIGYSGCLGLDPVHDKLLADLEEHRALILREVRERRTLREIYEDVDRLMVRQGYANRHRAYPFGVIAHKVDRVRERRFAPTLFGFGAESLKGLASDALHGHRDGWSPLWSPYKFSDHPPKPGLWAVEPHLGFRGTGAKFEEILVVTDSRDPEESAFWLDDDLPHVRRWNEAAA</sequence>
<proteinExistence type="predicted"/>
<dbReference type="CDD" id="cd01066">
    <property type="entry name" value="APP_MetAP"/>
    <property type="match status" value="1"/>
</dbReference>
<evidence type="ECO:0000259" key="1">
    <source>
        <dbReference type="Pfam" id="PF00557"/>
    </source>
</evidence>
<evidence type="ECO:0000313" key="2">
    <source>
        <dbReference type="EMBL" id="BAU84655.1"/>
    </source>
</evidence>
<dbReference type="Pfam" id="PF00557">
    <property type="entry name" value="Peptidase_M24"/>
    <property type="match status" value="1"/>
</dbReference>
<dbReference type="Proteomes" id="UP000217676">
    <property type="component" value="Chromosome"/>
</dbReference>
<dbReference type="Gene3D" id="3.90.230.10">
    <property type="entry name" value="Creatinase/methionine aminopeptidase superfamily"/>
    <property type="match status" value="1"/>
</dbReference>
<dbReference type="InterPro" id="IPR036005">
    <property type="entry name" value="Creatinase/aminopeptidase-like"/>
</dbReference>